<feature type="region of interest" description="Disordered" evidence="3">
    <location>
        <begin position="734"/>
        <end position="754"/>
    </location>
</feature>
<name>A0AA39USE0_9AGAR</name>
<dbReference type="InterPro" id="IPR001138">
    <property type="entry name" value="Zn2Cys6_DnaBD"/>
</dbReference>
<evidence type="ECO:0000259" key="4">
    <source>
        <dbReference type="PROSITE" id="PS50048"/>
    </source>
</evidence>
<evidence type="ECO:0000256" key="3">
    <source>
        <dbReference type="SAM" id="MobiDB-lite"/>
    </source>
</evidence>
<feature type="region of interest" description="Disordered" evidence="3">
    <location>
        <begin position="630"/>
        <end position="702"/>
    </location>
</feature>
<protein>
    <submittedName>
        <fullName evidence="5">Fungal-specific transcription factor domain-containing protein</fullName>
    </submittedName>
</protein>
<proteinExistence type="predicted"/>
<dbReference type="Pfam" id="PF04082">
    <property type="entry name" value="Fungal_trans"/>
    <property type="match status" value="1"/>
</dbReference>
<dbReference type="PROSITE" id="PS00463">
    <property type="entry name" value="ZN2_CY6_FUNGAL_1"/>
    <property type="match status" value="1"/>
</dbReference>
<dbReference type="SMART" id="SM00066">
    <property type="entry name" value="GAL4"/>
    <property type="match status" value="1"/>
</dbReference>
<evidence type="ECO:0000256" key="1">
    <source>
        <dbReference type="ARBA" id="ARBA00022723"/>
    </source>
</evidence>
<evidence type="ECO:0000256" key="2">
    <source>
        <dbReference type="ARBA" id="ARBA00023242"/>
    </source>
</evidence>
<keyword evidence="1" id="KW-0479">Metal-binding</keyword>
<gene>
    <name evidence="5" type="ORF">EDD18DRAFT_733750</name>
</gene>
<dbReference type="GO" id="GO:0003677">
    <property type="term" value="F:DNA binding"/>
    <property type="evidence" value="ECO:0007669"/>
    <property type="project" value="InterPro"/>
</dbReference>
<feature type="domain" description="Zn(2)-C6 fungal-type" evidence="4">
    <location>
        <begin position="22"/>
        <end position="56"/>
    </location>
</feature>
<dbReference type="PANTHER" id="PTHR46910">
    <property type="entry name" value="TRANSCRIPTION FACTOR PDR1"/>
    <property type="match status" value="1"/>
</dbReference>
<organism evidence="5 6">
    <name type="scientific">Armillaria luteobubalina</name>
    <dbReference type="NCBI Taxonomy" id="153913"/>
    <lineage>
        <taxon>Eukaryota</taxon>
        <taxon>Fungi</taxon>
        <taxon>Dikarya</taxon>
        <taxon>Basidiomycota</taxon>
        <taxon>Agaricomycotina</taxon>
        <taxon>Agaricomycetes</taxon>
        <taxon>Agaricomycetidae</taxon>
        <taxon>Agaricales</taxon>
        <taxon>Marasmiineae</taxon>
        <taxon>Physalacriaceae</taxon>
        <taxon>Armillaria</taxon>
    </lineage>
</organism>
<dbReference type="GO" id="GO:0008270">
    <property type="term" value="F:zinc ion binding"/>
    <property type="evidence" value="ECO:0007669"/>
    <property type="project" value="InterPro"/>
</dbReference>
<comment type="caution">
    <text evidence="5">The sequence shown here is derived from an EMBL/GenBank/DDBJ whole genome shotgun (WGS) entry which is preliminary data.</text>
</comment>
<dbReference type="GO" id="GO:0006351">
    <property type="term" value="P:DNA-templated transcription"/>
    <property type="evidence" value="ECO:0007669"/>
    <property type="project" value="InterPro"/>
</dbReference>
<dbReference type="PROSITE" id="PS50048">
    <property type="entry name" value="ZN2_CY6_FUNGAL_2"/>
    <property type="match status" value="1"/>
</dbReference>
<dbReference type="SUPFAM" id="SSF57701">
    <property type="entry name" value="Zn2/Cys6 DNA-binding domain"/>
    <property type="match status" value="1"/>
</dbReference>
<dbReference type="EMBL" id="JAUEPU010000006">
    <property type="protein sequence ID" value="KAK0501372.1"/>
    <property type="molecule type" value="Genomic_DNA"/>
</dbReference>
<dbReference type="AlphaFoldDB" id="A0AA39USE0"/>
<dbReference type="Pfam" id="PF00172">
    <property type="entry name" value="Zn_clus"/>
    <property type="match status" value="1"/>
</dbReference>
<feature type="compositionally biased region" description="Polar residues" evidence="3">
    <location>
        <begin position="734"/>
        <end position="747"/>
    </location>
</feature>
<dbReference type="PANTHER" id="PTHR46910:SF38">
    <property type="entry name" value="ZN(2)-C6 FUNGAL-TYPE DOMAIN-CONTAINING PROTEIN"/>
    <property type="match status" value="1"/>
</dbReference>
<dbReference type="Gene3D" id="4.10.240.10">
    <property type="entry name" value="Zn(2)-C6 fungal-type DNA-binding domain"/>
    <property type="match status" value="1"/>
</dbReference>
<dbReference type="GO" id="GO:0000981">
    <property type="term" value="F:DNA-binding transcription factor activity, RNA polymerase II-specific"/>
    <property type="evidence" value="ECO:0007669"/>
    <property type="project" value="InterPro"/>
</dbReference>
<accession>A0AA39USE0</accession>
<dbReference type="InterPro" id="IPR007219">
    <property type="entry name" value="XnlR_reg_dom"/>
</dbReference>
<evidence type="ECO:0000313" key="6">
    <source>
        <dbReference type="Proteomes" id="UP001175228"/>
    </source>
</evidence>
<sequence length="847" mass="96261">MQRCRSINFGDLATRKRRIQRACDLCRRKKTRCDGSRLAGKQQCSNCTAANLECTYLDANKRIPSQSYVECLEEKVNEMENLLREILPPEADLTEELEKEPIQELPASGKGDLIPNLIRSLGRDITNEKGHSVSEDDYDHALEGNLRKFRNFTNGVFFGKSSHAQLIQTAFDTKYDRPAYICSSRSACSKRPEFWDPHVWYTPSRFSQVHVNVEYTFPDEDLLWSLIDLYFAESNIFLPVLHRPSFESSIAELTHLSDPIFAAVLLTVCAIASRHSTDSRVLIDNESSSSGWKWIQQILVGRKADTFLTPPSLCDCQSTCLIAIFMLGCSVPQTAWTMAGIGLRVAQEAGAHRMKGHGILDKSEAESWRRVFWCLVYLDRYISFAQGRPCAINDEDIDTELPASCDDEYWGHADTEQAFNQPEGHPSLISYFNCHMRLTRILMICLRTLYCTNRTKALFAQMEKNWEEQIVVELDSALNTWIDTLPDHLRWDPKRDNLVHFKQSAALLAAYYNLQMLIHRPFIASPRRPSKWPFPSLALCTNAARSCIHVVSIEHQRGGKFPFSGYMAFNAGVVLLCNIWERQKSGLSVDLEKEMEEVYKSMRILRNFETRWRFAGVLWDAMYQMTSNDLPSANPVSRNKRERDSDYPYDPNERGRSDVQRGDHIAENFYDGSNYPPTSDPMNTYTPASPPLPPSQWNTTSVSLSTQDPQAQWDQSASIISQCPWSQAYSLPLSSDESGRMSQTVFSDHTPEQDPRIYGYYENSSGSPSIQGPSNQDYMPYYGHDGHSQINPRSAAPPQVCYGGSSSDNVQVDDRTRTIWDGVPGMMGSVSWGSYPSNMRGLPWPTQ</sequence>
<dbReference type="SMART" id="SM00906">
    <property type="entry name" value="Fungal_trans"/>
    <property type="match status" value="1"/>
</dbReference>
<keyword evidence="2" id="KW-0539">Nucleus</keyword>
<dbReference type="InterPro" id="IPR036864">
    <property type="entry name" value="Zn2-C6_fun-type_DNA-bd_sf"/>
</dbReference>
<dbReference type="CDD" id="cd12148">
    <property type="entry name" value="fungal_TF_MHR"/>
    <property type="match status" value="1"/>
</dbReference>
<feature type="compositionally biased region" description="Basic and acidic residues" evidence="3">
    <location>
        <begin position="639"/>
        <end position="666"/>
    </location>
</feature>
<feature type="compositionally biased region" description="Polar residues" evidence="3">
    <location>
        <begin position="675"/>
        <end position="687"/>
    </location>
</feature>
<reference evidence="5" key="1">
    <citation type="submission" date="2023-06" db="EMBL/GenBank/DDBJ databases">
        <authorList>
            <consortium name="Lawrence Berkeley National Laboratory"/>
            <person name="Ahrendt S."/>
            <person name="Sahu N."/>
            <person name="Indic B."/>
            <person name="Wong-Bajracharya J."/>
            <person name="Merenyi Z."/>
            <person name="Ke H.-M."/>
            <person name="Monk M."/>
            <person name="Kocsube S."/>
            <person name="Drula E."/>
            <person name="Lipzen A."/>
            <person name="Balint B."/>
            <person name="Henrissat B."/>
            <person name="Andreopoulos B."/>
            <person name="Martin F.M."/>
            <person name="Harder C.B."/>
            <person name="Rigling D."/>
            <person name="Ford K.L."/>
            <person name="Foster G.D."/>
            <person name="Pangilinan J."/>
            <person name="Papanicolaou A."/>
            <person name="Barry K."/>
            <person name="LaButti K."/>
            <person name="Viragh M."/>
            <person name="Koriabine M."/>
            <person name="Yan M."/>
            <person name="Riley R."/>
            <person name="Champramary S."/>
            <person name="Plett K.L."/>
            <person name="Tsai I.J."/>
            <person name="Slot J."/>
            <person name="Sipos G."/>
            <person name="Plett J."/>
            <person name="Nagy L.G."/>
            <person name="Grigoriev I.V."/>
        </authorList>
    </citation>
    <scope>NUCLEOTIDE SEQUENCE</scope>
    <source>
        <strain evidence="5">HWK02</strain>
    </source>
</reference>
<dbReference type="InterPro" id="IPR050987">
    <property type="entry name" value="AtrR-like"/>
</dbReference>
<evidence type="ECO:0000313" key="5">
    <source>
        <dbReference type="EMBL" id="KAK0501372.1"/>
    </source>
</evidence>
<dbReference type="CDD" id="cd00067">
    <property type="entry name" value="GAL4"/>
    <property type="match status" value="1"/>
</dbReference>
<dbReference type="Proteomes" id="UP001175228">
    <property type="component" value="Unassembled WGS sequence"/>
</dbReference>
<keyword evidence="6" id="KW-1185">Reference proteome</keyword>